<dbReference type="PANTHER" id="PTHR45527">
    <property type="entry name" value="NONRIBOSOMAL PEPTIDE SYNTHETASE"/>
    <property type="match status" value="1"/>
</dbReference>
<keyword evidence="3" id="KW-0597">Phosphoprotein</keyword>
<dbReference type="Gene3D" id="3.40.50.12780">
    <property type="entry name" value="N-terminal domain of ligase-like"/>
    <property type="match status" value="1"/>
</dbReference>
<keyword evidence="6" id="KW-1185">Reference proteome</keyword>
<dbReference type="InterPro" id="IPR001242">
    <property type="entry name" value="Condensation_dom"/>
</dbReference>
<evidence type="ECO:0000313" key="5">
    <source>
        <dbReference type="EMBL" id="MBJ8343020.1"/>
    </source>
</evidence>
<dbReference type="RefSeq" id="WP_199708701.1">
    <property type="nucleotide sequence ID" value="NZ_JAEMNV010000028.1"/>
</dbReference>
<dbReference type="SUPFAM" id="SSF53474">
    <property type="entry name" value="alpha/beta-Hydrolases"/>
    <property type="match status" value="1"/>
</dbReference>
<proteinExistence type="predicted"/>
<dbReference type="InterPro" id="IPR020845">
    <property type="entry name" value="AMP-binding_CS"/>
</dbReference>
<dbReference type="InterPro" id="IPR023213">
    <property type="entry name" value="CAT-like_dom_sf"/>
</dbReference>
<dbReference type="InterPro" id="IPR000873">
    <property type="entry name" value="AMP-dep_synth/lig_dom"/>
</dbReference>
<dbReference type="GO" id="GO:0005829">
    <property type="term" value="C:cytosol"/>
    <property type="evidence" value="ECO:0007669"/>
    <property type="project" value="TreeGrafter"/>
</dbReference>
<dbReference type="Gene3D" id="3.30.559.10">
    <property type="entry name" value="Chloramphenicol acetyltransferase-like domain"/>
    <property type="match status" value="1"/>
</dbReference>
<gene>
    <name evidence="5" type="ORF">JGU71_29510</name>
</gene>
<dbReference type="Gene3D" id="3.30.559.30">
    <property type="entry name" value="Nonribosomal peptide synthetase, condensation domain"/>
    <property type="match status" value="1"/>
</dbReference>
<dbReference type="CDD" id="cd19540">
    <property type="entry name" value="LCL_NRPS-like"/>
    <property type="match status" value="1"/>
</dbReference>
<evidence type="ECO:0000259" key="4">
    <source>
        <dbReference type="PROSITE" id="PS50075"/>
    </source>
</evidence>
<dbReference type="Gene3D" id="1.10.1200.10">
    <property type="entry name" value="ACP-like"/>
    <property type="match status" value="1"/>
</dbReference>
<organism evidence="5 6">
    <name type="scientific">Antrihabitans stalagmiti</name>
    <dbReference type="NCBI Taxonomy" id="2799499"/>
    <lineage>
        <taxon>Bacteria</taxon>
        <taxon>Bacillati</taxon>
        <taxon>Actinomycetota</taxon>
        <taxon>Actinomycetes</taxon>
        <taxon>Mycobacteriales</taxon>
        <taxon>Nocardiaceae</taxon>
        <taxon>Antrihabitans</taxon>
    </lineage>
</organism>
<dbReference type="InterPro" id="IPR009081">
    <property type="entry name" value="PP-bd_ACP"/>
</dbReference>
<reference evidence="5" key="1">
    <citation type="submission" date="2020-12" db="EMBL/GenBank/DDBJ databases">
        <title>Antrihabitans popcorni sp. nov. and Antrihabitans auranticaus sp. nov., isolated from a larva cave.</title>
        <authorList>
            <person name="Lee S.D."/>
            <person name="Kim I.S."/>
        </authorList>
    </citation>
    <scope>NUCLEOTIDE SEQUENCE</scope>
    <source>
        <strain evidence="5">YC3-6</strain>
    </source>
</reference>
<evidence type="ECO:0000256" key="1">
    <source>
        <dbReference type="ARBA" id="ARBA00001957"/>
    </source>
</evidence>
<dbReference type="InterPro" id="IPR020806">
    <property type="entry name" value="PKS_PP-bd"/>
</dbReference>
<dbReference type="Gene3D" id="3.30.300.30">
    <property type="match status" value="1"/>
</dbReference>
<comment type="caution">
    <text evidence="5">The sequence shown here is derived from an EMBL/GenBank/DDBJ whole genome shotgun (WGS) entry which is preliminary data.</text>
</comment>
<dbReference type="InterPro" id="IPR045851">
    <property type="entry name" value="AMP-bd_C_sf"/>
</dbReference>
<dbReference type="PANTHER" id="PTHR45527:SF14">
    <property type="entry name" value="PLIPASTATIN SYNTHASE SUBUNIT B"/>
    <property type="match status" value="1"/>
</dbReference>
<accession>A0A934U6X4</accession>
<dbReference type="EMBL" id="JAEMNV010000028">
    <property type="protein sequence ID" value="MBJ8343020.1"/>
    <property type="molecule type" value="Genomic_DNA"/>
</dbReference>
<dbReference type="GO" id="GO:0008610">
    <property type="term" value="P:lipid biosynthetic process"/>
    <property type="evidence" value="ECO:0007669"/>
    <property type="project" value="UniProtKB-ARBA"/>
</dbReference>
<protein>
    <submittedName>
        <fullName evidence="5">Amino acid adenylation domain-containing protein</fullName>
    </submittedName>
</protein>
<comment type="cofactor">
    <cofactor evidence="1">
        <name>pantetheine 4'-phosphate</name>
        <dbReference type="ChEBI" id="CHEBI:47942"/>
    </cofactor>
</comment>
<dbReference type="FunFam" id="3.40.50.980:FF:000001">
    <property type="entry name" value="Non-ribosomal peptide synthetase"/>
    <property type="match status" value="1"/>
</dbReference>
<dbReference type="InterPro" id="IPR025110">
    <property type="entry name" value="AMP-bd_C"/>
</dbReference>
<dbReference type="Pfam" id="PF00550">
    <property type="entry name" value="PP-binding"/>
    <property type="match status" value="2"/>
</dbReference>
<dbReference type="InterPro" id="IPR001031">
    <property type="entry name" value="Thioesterase"/>
</dbReference>
<dbReference type="InterPro" id="IPR042099">
    <property type="entry name" value="ANL_N_sf"/>
</dbReference>
<dbReference type="GO" id="GO:0044550">
    <property type="term" value="P:secondary metabolite biosynthetic process"/>
    <property type="evidence" value="ECO:0007669"/>
    <property type="project" value="UniProtKB-ARBA"/>
</dbReference>
<dbReference type="InterPro" id="IPR010071">
    <property type="entry name" value="AA_adenyl_dom"/>
</dbReference>
<dbReference type="Gene3D" id="3.40.50.1820">
    <property type="entry name" value="alpha/beta hydrolase"/>
    <property type="match status" value="1"/>
</dbReference>
<dbReference type="FunFam" id="3.30.300.30:FF:000010">
    <property type="entry name" value="Enterobactin synthetase component F"/>
    <property type="match status" value="1"/>
</dbReference>
<dbReference type="SUPFAM" id="SSF47336">
    <property type="entry name" value="ACP-like"/>
    <property type="match status" value="2"/>
</dbReference>
<dbReference type="FunFam" id="2.30.38.10:FF:000001">
    <property type="entry name" value="Non-ribosomal peptide synthetase PvdI"/>
    <property type="match status" value="1"/>
</dbReference>
<dbReference type="Pfam" id="PF00975">
    <property type="entry name" value="Thioesterase"/>
    <property type="match status" value="1"/>
</dbReference>
<evidence type="ECO:0000313" key="6">
    <source>
        <dbReference type="Proteomes" id="UP000655868"/>
    </source>
</evidence>
<name>A0A934U6X4_9NOCA</name>
<dbReference type="FunFam" id="3.40.50.12780:FF:000012">
    <property type="entry name" value="Non-ribosomal peptide synthetase"/>
    <property type="match status" value="1"/>
</dbReference>
<dbReference type="Pfam" id="PF13193">
    <property type="entry name" value="AMP-binding_C"/>
    <property type="match status" value="1"/>
</dbReference>
<dbReference type="GO" id="GO:0003824">
    <property type="term" value="F:catalytic activity"/>
    <property type="evidence" value="ECO:0007669"/>
    <property type="project" value="InterPro"/>
</dbReference>
<dbReference type="PROSITE" id="PS50075">
    <property type="entry name" value="CARRIER"/>
    <property type="match status" value="2"/>
</dbReference>
<feature type="non-terminal residue" evidence="5">
    <location>
        <position position="1"/>
    </location>
</feature>
<dbReference type="Pfam" id="PF00501">
    <property type="entry name" value="AMP-binding"/>
    <property type="match status" value="1"/>
</dbReference>
<feature type="domain" description="Carrier" evidence="4">
    <location>
        <begin position="1058"/>
        <end position="1133"/>
    </location>
</feature>
<dbReference type="GO" id="GO:0031177">
    <property type="term" value="F:phosphopantetheine binding"/>
    <property type="evidence" value="ECO:0007669"/>
    <property type="project" value="InterPro"/>
</dbReference>
<dbReference type="SUPFAM" id="SSF52777">
    <property type="entry name" value="CoA-dependent acyltransferases"/>
    <property type="match status" value="2"/>
</dbReference>
<dbReference type="CDD" id="cd17643">
    <property type="entry name" value="A_NRPS_Cytc1-like"/>
    <property type="match status" value="1"/>
</dbReference>
<dbReference type="InterPro" id="IPR020802">
    <property type="entry name" value="TesA-like"/>
</dbReference>
<dbReference type="SUPFAM" id="SSF56801">
    <property type="entry name" value="Acetyl-CoA synthetase-like"/>
    <property type="match status" value="1"/>
</dbReference>
<dbReference type="InterPro" id="IPR036736">
    <property type="entry name" value="ACP-like_sf"/>
</dbReference>
<sequence length="1400" mass="151839">DIFTELLDAEHVGADDNFFELGGNSLIGMRVIARTNNALDTTFGIRDLFAYPTAAALGAHARRRTGATRRPLVPAIRPQQIPLSPPQERIWFINQLDPRSAAYNIPLVVRLSGDLNVGAFRAAVRDVIARHESLRTMYPQLGYRPQQVILDEEAFALDLVPERVSAHDLPARIAGIVGAGFDVTTEVPIRGSLLELGDSDYVLALAIHHISADGFSMGPLARDLLVAYGARAIDAEPAWGELPVQYADYALWQQDLLGSESDPDSVLSTQMAYWRTHLDALPEQLDLPHDRPRPEVASQRGDSYEFTVPVELHRGLNKLAGEHNSTLFMAVHSALAVLLARLSGTGDIAVGTPVAGRGVAALDDLVGMFVNTLVLRTHVDTGSTFAEVLRDNREGDLAALANADVPFERLVEVLNPPRSQARHPLFQVMLTFHNQAAPTFDVDGLAVSSMPSYVTTTTYDLQLTVTAAIDADGHAQGMHCVVAYATDLFDEATVASFAERLQRILLAVTTDPLVPVGDIDLLDATERRHVSTEWVSSGDDCGAELTLVERFDCIAAAYANAVAVRFGDTALTYAELDERSNRLARRLIESGVTTESLVAIALPRSLDLVVALLATVKAGGGYLPVDPSYPAARIEFMLGDARPVCAITTSASGVELPADLMVLTLDTLDLASVRPDPISDSDRSSPLCPSNLAYVIYTSGSTGRPKGVAVPHRNVVKLLANTEKAYGFDHNDVWTMFHSYAFDFSVWELWGPLLYGGSLVVVDYSTSRSPEDFLELLRRERVTVLNQTPSAFYQLAEADRVSEGSELALRYVIFGGEALEVRRLADWYSRHPDDAPQLVNMYGITETTVHVSLRELDQQTAVSTTRSVVGRSIPGLRVYVLDSRLRPVPAGVRGEMYIAGAQLARGYLGRPDLTAARFVASPFDDSGERLYRTGDVACWNSAGELEYLGRSDDQVKIRGFRIELGEIESAVLAGASIGQAVVVVRNDTNDQRLVAYVVPTPGESIDLDELREGVSSSLPPYMVPSAFVVVDSIPLTANGKLDKGALPVPTFASAIFRSATTEIERVVADVFGAVLGVSQVGLDDDFFALGGNSLLATQLAMRLKEASGIAVRVQWLFATPTVGQLAARMSEESAGAIAADPDSALQVLLPLRRSGNLAPLICVHPMFGLSWNYASLLPHLDSKRPVYGLQTPVALERDTRVESITALAARYVHEIRTVQPHGPYHLLGWSLGGVIAHAIATQLQADGTDVETLVMLDSTRHTDPHRFRSELVGLLAELGIDIADDESTDELSIERATTLLESIPDELVSLTPERVQRMYAGAVRSLPISSAFEPAVFDGDLLYFSATEEVDRACGRQEWRHFVTGEVVEVELPCTHGDMLSAASAAVIGPMLDERIVDAK</sequence>
<dbReference type="InterPro" id="IPR029058">
    <property type="entry name" value="AB_hydrolase_fold"/>
</dbReference>
<keyword evidence="2" id="KW-0596">Phosphopantetheine</keyword>
<dbReference type="PROSITE" id="PS00455">
    <property type="entry name" value="AMP_BINDING"/>
    <property type="match status" value="1"/>
</dbReference>
<dbReference type="Proteomes" id="UP000655868">
    <property type="component" value="Unassembled WGS sequence"/>
</dbReference>
<dbReference type="GO" id="GO:0043041">
    <property type="term" value="P:amino acid activation for nonribosomal peptide biosynthetic process"/>
    <property type="evidence" value="ECO:0007669"/>
    <property type="project" value="TreeGrafter"/>
</dbReference>
<dbReference type="SMART" id="SM00823">
    <property type="entry name" value="PKS_PP"/>
    <property type="match status" value="2"/>
</dbReference>
<dbReference type="PROSITE" id="PS00012">
    <property type="entry name" value="PHOSPHOPANTETHEINE"/>
    <property type="match status" value="1"/>
</dbReference>
<dbReference type="Pfam" id="PF00668">
    <property type="entry name" value="Condensation"/>
    <property type="match status" value="1"/>
</dbReference>
<feature type="domain" description="Carrier" evidence="4">
    <location>
        <begin position="1"/>
        <end position="65"/>
    </location>
</feature>
<dbReference type="InterPro" id="IPR006162">
    <property type="entry name" value="Ppantetheine_attach_site"/>
</dbReference>
<evidence type="ECO:0000256" key="3">
    <source>
        <dbReference type="ARBA" id="ARBA00022553"/>
    </source>
</evidence>
<dbReference type="NCBIfam" id="TIGR01733">
    <property type="entry name" value="AA-adenyl-dom"/>
    <property type="match status" value="1"/>
</dbReference>
<dbReference type="FunFam" id="3.40.50.980:FF:000002">
    <property type="entry name" value="Enterobactin synthetase component F"/>
    <property type="match status" value="1"/>
</dbReference>
<dbReference type="SMART" id="SM00824">
    <property type="entry name" value="PKS_TE"/>
    <property type="match status" value="1"/>
</dbReference>
<evidence type="ECO:0000256" key="2">
    <source>
        <dbReference type="ARBA" id="ARBA00022450"/>
    </source>
</evidence>